<dbReference type="AlphaFoldDB" id="A0A6S6SQG2"/>
<evidence type="ECO:0000313" key="1">
    <source>
        <dbReference type="EMBL" id="CAA6806932.1"/>
    </source>
</evidence>
<organism evidence="1">
    <name type="scientific">uncultured Aureispira sp</name>
    <dbReference type="NCBI Taxonomy" id="1331704"/>
    <lineage>
        <taxon>Bacteria</taxon>
        <taxon>Pseudomonadati</taxon>
        <taxon>Bacteroidota</taxon>
        <taxon>Saprospiria</taxon>
        <taxon>Saprospirales</taxon>
        <taxon>Saprospiraceae</taxon>
        <taxon>Aureispira</taxon>
        <taxon>environmental samples</taxon>
    </lineage>
</organism>
<dbReference type="EMBL" id="CACVAQ010000125">
    <property type="protein sequence ID" value="CAA6806932.1"/>
    <property type="molecule type" value="Genomic_DNA"/>
</dbReference>
<name>A0A6S6SQG2_9BACT</name>
<protein>
    <submittedName>
        <fullName evidence="1">Uncharacterized protein</fullName>
    </submittedName>
</protein>
<sequence>MKHQITKEDLIRDIYGEADYLEKMAIQKAKHSDPKIKEDYDSLKKAQELLDSVDLHPPISIIQNILNYSKSSEFEAEAG</sequence>
<proteinExistence type="predicted"/>
<reference evidence="1" key="1">
    <citation type="submission" date="2020-01" db="EMBL/GenBank/DDBJ databases">
        <authorList>
            <person name="Meier V. D."/>
            <person name="Meier V D."/>
        </authorList>
    </citation>
    <scope>NUCLEOTIDE SEQUENCE</scope>
    <source>
        <strain evidence="1">HLG_WM_MAG_10</strain>
    </source>
</reference>
<gene>
    <name evidence="1" type="ORF">HELGO_WM34672</name>
</gene>
<accession>A0A6S6SQG2</accession>